<feature type="compositionally biased region" description="Basic and acidic residues" evidence="10">
    <location>
        <begin position="2196"/>
        <end position="2209"/>
    </location>
</feature>
<feature type="compositionally biased region" description="Acidic residues" evidence="10">
    <location>
        <begin position="2320"/>
        <end position="2352"/>
    </location>
</feature>
<feature type="region of interest" description="Disordered" evidence="10">
    <location>
        <begin position="1518"/>
        <end position="1538"/>
    </location>
</feature>
<feature type="compositionally biased region" description="Acidic residues" evidence="10">
    <location>
        <begin position="2282"/>
        <end position="2295"/>
    </location>
</feature>
<dbReference type="Proteomes" id="UP000094043">
    <property type="component" value="Chromosome 7"/>
</dbReference>
<feature type="compositionally biased region" description="Basic and acidic residues" evidence="10">
    <location>
        <begin position="1279"/>
        <end position="1296"/>
    </location>
</feature>
<dbReference type="GO" id="GO:0032958">
    <property type="term" value="P:inositol phosphate biosynthetic process"/>
    <property type="evidence" value="ECO:0007669"/>
    <property type="project" value="TreeGrafter"/>
</dbReference>
<dbReference type="GO" id="GO:0005634">
    <property type="term" value="C:nucleus"/>
    <property type="evidence" value="ECO:0007669"/>
    <property type="project" value="TreeGrafter"/>
</dbReference>
<proteinExistence type="predicted"/>
<evidence type="ECO:0000256" key="7">
    <source>
        <dbReference type="ARBA" id="ARBA00022840"/>
    </source>
</evidence>
<dbReference type="PANTHER" id="PTHR14456">
    <property type="entry name" value="INOSITOL POLYPHOSPHATE KINASE 1"/>
    <property type="match status" value="1"/>
</dbReference>
<dbReference type="PANTHER" id="PTHR14456:SF2">
    <property type="entry name" value="INOSITOL-PENTAKISPHOSPHATE 2-KINASE"/>
    <property type="match status" value="1"/>
</dbReference>
<feature type="compositionally biased region" description="Polar residues" evidence="10">
    <location>
        <begin position="671"/>
        <end position="680"/>
    </location>
</feature>
<feature type="region of interest" description="Disordered" evidence="10">
    <location>
        <begin position="1197"/>
        <end position="1230"/>
    </location>
</feature>
<feature type="compositionally biased region" description="Basic and acidic residues" evidence="10">
    <location>
        <begin position="2394"/>
        <end position="2410"/>
    </location>
</feature>
<feature type="region of interest" description="Disordered" evidence="10">
    <location>
        <begin position="2102"/>
        <end position="2132"/>
    </location>
</feature>
<evidence type="ECO:0000256" key="10">
    <source>
        <dbReference type="SAM" id="MobiDB-lite"/>
    </source>
</evidence>
<name>A0AAJ8JY78_9TREE</name>
<organism evidence="12 13">
    <name type="scientific">Cryptococcus depauperatus CBS 7841</name>
    <dbReference type="NCBI Taxonomy" id="1295531"/>
    <lineage>
        <taxon>Eukaryota</taxon>
        <taxon>Fungi</taxon>
        <taxon>Dikarya</taxon>
        <taxon>Basidiomycota</taxon>
        <taxon>Agaricomycotina</taxon>
        <taxon>Tremellomycetes</taxon>
        <taxon>Tremellales</taxon>
        <taxon>Cryptococcaceae</taxon>
        <taxon>Cryptococcus</taxon>
    </lineage>
</organism>
<feature type="compositionally biased region" description="Basic and acidic residues" evidence="10">
    <location>
        <begin position="1796"/>
        <end position="1805"/>
    </location>
</feature>
<keyword evidence="4" id="KW-0808">Transferase</keyword>
<feature type="compositionally biased region" description="Polar residues" evidence="10">
    <location>
        <begin position="1308"/>
        <end position="1318"/>
    </location>
</feature>
<keyword evidence="5" id="KW-0547">Nucleotide-binding</keyword>
<evidence type="ECO:0000313" key="13">
    <source>
        <dbReference type="Proteomes" id="UP000094043"/>
    </source>
</evidence>
<feature type="region of interest" description="Disordered" evidence="10">
    <location>
        <begin position="495"/>
        <end position="522"/>
    </location>
</feature>
<evidence type="ECO:0000256" key="1">
    <source>
        <dbReference type="ARBA" id="ARBA00001774"/>
    </source>
</evidence>
<feature type="compositionally biased region" description="Polar residues" evidence="10">
    <location>
        <begin position="1716"/>
        <end position="1729"/>
    </location>
</feature>
<feature type="region of interest" description="Disordered" evidence="10">
    <location>
        <begin position="2156"/>
        <end position="2213"/>
    </location>
</feature>
<dbReference type="KEGG" id="cdep:91090055"/>
<dbReference type="Pfam" id="PF06090">
    <property type="entry name" value="Ins_P5_2-kin"/>
    <property type="match status" value="1"/>
</dbReference>
<evidence type="ECO:0000256" key="2">
    <source>
        <dbReference type="ARBA" id="ARBA00012023"/>
    </source>
</evidence>
<protein>
    <recommendedName>
        <fullName evidence="3">Inositol-pentakisphosphate 2-kinase</fullName>
        <ecNumber evidence="2">2.7.1.158</ecNumber>
    </recommendedName>
    <alternativeName>
        <fullName evidence="9">Inositol-1,3,4,5,6-pentakisphosphate 2-kinase</fullName>
    </alternativeName>
    <alternativeName>
        <fullName evidence="8">Ins(1,3,4,5,6)P5 2-kinase</fullName>
    </alternativeName>
</protein>
<reference evidence="12" key="1">
    <citation type="submission" date="2016-06" db="EMBL/GenBank/DDBJ databases">
        <authorList>
            <person name="Cuomo C."/>
            <person name="Litvintseva A."/>
            <person name="Heitman J."/>
            <person name="Chen Y."/>
            <person name="Sun S."/>
            <person name="Springer D."/>
            <person name="Dromer F."/>
            <person name="Young S."/>
            <person name="Zeng Q."/>
            <person name="Chapman S."/>
            <person name="Gujja S."/>
            <person name="Saif S."/>
            <person name="Birren B."/>
        </authorList>
    </citation>
    <scope>NUCLEOTIDE SEQUENCE</scope>
    <source>
        <strain evidence="12">CBS 7841</strain>
    </source>
</reference>
<feature type="compositionally biased region" description="Polar residues" evidence="10">
    <location>
        <begin position="512"/>
        <end position="522"/>
    </location>
</feature>
<comment type="catalytic activity">
    <reaction evidence="1">
        <text>1D-myo-inositol 1,3,4,5,6-pentakisphosphate + ATP = 1D-myo-inositol hexakisphosphate + ADP + H(+)</text>
        <dbReference type="Rhea" id="RHEA:20313"/>
        <dbReference type="ChEBI" id="CHEBI:15378"/>
        <dbReference type="ChEBI" id="CHEBI:30616"/>
        <dbReference type="ChEBI" id="CHEBI:57733"/>
        <dbReference type="ChEBI" id="CHEBI:58130"/>
        <dbReference type="ChEBI" id="CHEBI:456216"/>
        <dbReference type="EC" id="2.7.1.158"/>
    </reaction>
</comment>
<feature type="compositionally biased region" description="Basic and acidic residues" evidence="10">
    <location>
        <begin position="2302"/>
        <end position="2319"/>
    </location>
</feature>
<evidence type="ECO:0000256" key="9">
    <source>
        <dbReference type="ARBA" id="ARBA00030342"/>
    </source>
</evidence>
<evidence type="ECO:0000256" key="5">
    <source>
        <dbReference type="ARBA" id="ARBA00022741"/>
    </source>
</evidence>
<dbReference type="GO" id="GO:0035299">
    <property type="term" value="F:inositol-1,3,4,5,6-pentakisphosphate 2-kinase activity"/>
    <property type="evidence" value="ECO:0007669"/>
    <property type="project" value="UniProtKB-EC"/>
</dbReference>
<feature type="domain" description="Meiotically up-regulated protein Msb1/Mug8" evidence="11">
    <location>
        <begin position="200"/>
        <end position="373"/>
    </location>
</feature>
<dbReference type="InterPro" id="IPR012965">
    <property type="entry name" value="Msb1/Mug8_dom"/>
</dbReference>
<dbReference type="Pfam" id="PF08101">
    <property type="entry name" value="Msb1-Mug8_dom"/>
    <property type="match status" value="1"/>
</dbReference>
<feature type="region of interest" description="Disordered" evidence="10">
    <location>
        <begin position="1279"/>
        <end position="1329"/>
    </location>
</feature>
<feature type="region of interest" description="Disordered" evidence="10">
    <location>
        <begin position="2261"/>
        <end position="2410"/>
    </location>
</feature>
<feature type="region of interest" description="Disordered" evidence="10">
    <location>
        <begin position="8"/>
        <end position="46"/>
    </location>
</feature>
<keyword evidence="6" id="KW-0418">Kinase</keyword>
<keyword evidence="13" id="KW-1185">Reference proteome</keyword>
<dbReference type="EMBL" id="CP143790">
    <property type="protein sequence ID" value="WVN90605.1"/>
    <property type="molecule type" value="Genomic_DNA"/>
</dbReference>
<feature type="region of interest" description="Disordered" evidence="10">
    <location>
        <begin position="1782"/>
        <end position="1812"/>
    </location>
</feature>
<keyword evidence="7" id="KW-0067">ATP-binding</keyword>
<sequence length="2410" mass="266432">MVSILSFFNTKKKPKRAAPPSPSASSIRESAQDTHGLSQRPRSSSKFLSLRHKAAAKLHDTSARRASLEVSRRRNQKQITVEPSEELLPKLNLGFEARAADEDQDVLGLGPLGRPVVLREEEKQVLKDLRWGVEEVKLAWEWFGGALKATGLDTRGIMLPRGLDADQTTQSYLFALYALCTNPDLLPSLPSISSQIANPTSDQNSEAWRERLINSLKDTVQPVNIAESLKLILRRLVPSVPDTDSLINKTIYTNFVQSEHASSYPFSAYGELFSPSVGPTIQSYLNEMFELWTAIAIQSEQNGMTAGKVAYLLGWWACGMNVKKHETWGQLYNNWQEAGKRLEHLLYAWIRFQTIKQKLPTRLLQIVEDYPFGEASASTQHLPLPPPSSFPRRTLQITLGSSVPLAEAVDSPEAIIEAALSATVDEKTIAPLWKSLVGAKKSVLEIVAEDSLNFFRQMTYVPAEPLSPTSQLSLLQTVEDEPLYRPFSGDYSRDQFHAGSDSSINRGPAFKQTATSSVEKNQNAPAWDDFEKIGFSEVLGDTTDLGLAFSPAVDKSAMANSYINPKLKTQVQTGQKAKKTTFHDESRAPVSGPTYNIMEEKVIDIDDVFISFVEDGQSDNVSDIWPPFSLIRLASTIPCGNDKPVEWLLVTLEHHPLVPEPSDPEMIERPTSPSATSVISRTGRGLRDFVSLSSLRRATSFSKLNGNRRSFFGSSAKKDDLPNVTESNPENEGKRPVKKLKIGEMGEIIKDTEPANGIQSVSKEKAVVSANAVMPVSESHKVVSGETSIDDIRCSADPATETVSSDWLYIAEGGAHIVFSYRGNNPNYVNKALRVRKPTADNYSLDLQRKWRDILPTLLPAELLVSCEEVTLDQLWLKDLLEKAEEKRPAKRKEGTAMAELVYVKECGLLMEDITSYDDDEVTTLTIEIKPKWGFLPSGHLEPPESIPIKTQVSRFRLHQHFRGYEDTGYDPLDLFSSDEKNVWKAIEGLWSLWKRSQGERNNWMVFVDGHKLKPDQISRIPTAESGDIVASTAPFIFSVLQTSHVLDHIQRLQHELDPLDISDLSKTWQDAHPSSPLFDPELIPDIDVAELKEFIDIYLSEPTLSKHSDGWNLRQRLIAYTLSSTFKDCSVLIKCPFQRNAVGEWGLVEGKASAKIIDLDLKSIHKLRVWAETDEKLWRYWLETKGNMEIQKTEKVANRETKTENSTLKTTDTRLDNASTQASSAHSSEIAHIPSPLFVHRGGVKVTLPIQDAPEKSSSECFPEFQRDTPEIGNQTVEEGREKNAHQPNEEHANDENSEDDDVFGNRTCSRATSTPPQLVAENFPAGDESDIRFEAAEGNRKEKSEGNSTKSISTKDTAVSAVETTAVGSVETATASALNNSITDANKNEEKKTLQETYIPKIQPQEAAIDYAFEKKKLTEVSHPYNDLGFPVSAQTENPTDEPHLVSVNNRPVAIISASEIDSSPMVMSYTTQSGHLETDTDTTSARDDHSFKQIHNTSKEIIDNTEQVFPVPVQSHESNDSFSDPLQKKSTAQQDFEEKSVGTFANAQLEQNAQDVSELPKTEDNVTDQMNTANEDVQNSYPALKSLDLVANGNDDRFALTSKYAIHDQSPQIPIENPSTKPSQSIFPEPIEFGSVFEATRTVKNEEKQVSSVLNESDEGDAEIVHDNVERNGALEFAKNTDLANEIFSEQPPGGLAQAALQEKTEEQDTCDHSSQNSQKDTSIGNLNLDTSVDALRDNTVEQKLKTLGFSSQGELESPPVSVSLEDQQVEKCLPFETQQQDRALLPSEETSADAHRNEQKVDSPSLLPSRDCEQLGLIEPLKAEHLDDMSAEKDLEKMATSANDLISPQSAWAVLSEIYPSNVSQSNSAASVKGLTSSEAKQLENKIHLDDNEENRNAEPLVEKVMTSVVNHASALRGYPRQSTTREDLPNNYVDSQDTSKLLIANPQILPTVNIDIPQIATEHQNSEHKKHISTTPVGSEQSVMQDCESQKISDPVDEQAEAGNNELSALVEPQTDSTASLNSESDNEGSESHQGKVDSATFPEVSIEKSFETSNLMSAPVTSTSQGDHSVNCTDITVMAVPLTLFNDEIAPSAPVLGSGKSFQTTPLPNLNKEAKEHNGKTEELDPMSLIGKETAEPSLEFEKEALGQIAAKETSDTPTTTKEQTSKTPTSATHQTSSKELSSKLPASESGKKETKGDRHVFKGQDTTEFSFIANNLPGKEKRKICGQNEQECSIEDHKPITGPNLLKVAESAVKENMPPESTQDTGIFDPVENYGTEDFEDVSVDPELEPVATPDHVETRADFPLSEEKLDFENSDGDDGDDEGDEDDEDDGGDEYIADNEDDEVQNYLPGTPEDFEITDLPEDMARDDGQQPGEASPIPVSPPLEVPRDKVPRDEVALKFDK</sequence>
<dbReference type="GO" id="GO:0005524">
    <property type="term" value="F:ATP binding"/>
    <property type="evidence" value="ECO:0007669"/>
    <property type="project" value="UniProtKB-KW"/>
</dbReference>
<feature type="compositionally biased region" description="Polar residues" evidence="10">
    <location>
        <begin position="1205"/>
        <end position="1222"/>
    </location>
</feature>
<feature type="region of interest" description="Disordered" evidence="10">
    <location>
        <begin position="660"/>
        <end position="680"/>
    </location>
</feature>
<feature type="compositionally biased region" description="Polar residues" evidence="10">
    <location>
        <begin position="1523"/>
        <end position="1537"/>
    </location>
</feature>
<feature type="compositionally biased region" description="Acidic residues" evidence="10">
    <location>
        <begin position="2361"/>
        <end position="2370"/>
    </location>
</feature>
<evidence type="ECO:0000256" key="6">
    <source>
        <dbReference type="ARBA" id="ARBA00022777"/>
    </source>
</evidence>
<feature type="compositionally biased region" description="Low complexity" evidence="10">
    <location>
        <begin position="2162"/>
        <end position="2177"/>
    </location>
</feature>
<feature type="region of interest" description="Disordered" evidence="10">
    <location>
        <begin position="1338"/>
        <end position="1357"/>
    </location>
</feature>
<dbReference type="Gene3D" id="3.30.200.110">
    <property type="entry name" value="Inositol-pentakisphosphate 2-kinase, N-lobe"/>
    <property type="match status" value="1"/>
</dbReference>
<feature type="region of interest" description="Disordered" evidence="10">
    <location>
        <begin position="1968"/>
        <end position="2048"/>
    </location>
</feature>
<feature type="region of interest" description="Disordered" evidence="10">
    <location>
        <begin position="1918"/>
        <end position="1938"/>
    </location>
</feature>
<gene>
    <name evidence="12" type="ORF">L203_105846</name>
</gene>
<evidence type="ECO:0000256" key="4">
    <source>
        <dbReference type="ARBA" id="ARBA00022679"/>
    </source>
</evidence>
<accession>A0AAJ8JY78</accession>
<dbReference type="RefSeq" id="XP_066071305.1">
    <property type="nucleotide sequence ID" value="XM_066215208.1"/>
</dbReference>
<evidence type="ECO:0000313" key="12">
    <source>
        <dbReference type="EMBL" id="WVN90605.1"/>
    </source>
</evidence>
<feature type="region of interest" description="Disordered" evidence="10">
    <location>
        <begin position="712"/>
        <end position="735"/>
    </location>
</feature>
<evidence type="ECO:0000256" key="3">
    <source>
        <dbReference type="ARBA" id="ARBA00014846"/>
    </source>
</evidence>
<dbReference type="InterPro" id="IPR009286">
    <property type="entry name" value="Ins_P5_2-kin"/>
</dbReference>
<feature type="compositionally biased region" description="Polar residues" evidence="10">
    <location>
        <begin position="2019"/>
        <end position="2029"/>
    </location>
</feature>
<feature type="compositionally biased region" description="Basic and acidic residues" evidence="10">
    <location>
        <begin position="2118"/>
        <end position="2129"/>
    </location>
</feature>
<dbReference type="EC" id="2.7.1.158" evidence="2"/>
<dbReference type="GeneID" id="91090055"/>
<feature type="region of interest" description="Disordered" evidence="10">
    <location>
        <begin position="1699"/>
        <end position="1729"/>
    </location>
</feature>
<reference evidence="12" key="2">
    <citation type="journal article" date="2022" name="Elife">
        <title>Obligate sexual reproduction of a homothallic fungus closely related to the Cryptococcus pathogenic species complex.</title>
        <authorList>
            <person name="Passer A.R."/>
            <person name="Clancey S.A."/>
            <person name="Shea T."/>
            <person name="David-Palma M."/>
            <person name="Averette A.F."/>
            <person name="Boekhout T."/>
            <person name="Porcel B.M."/>
            <person name="Nowrousian M."/>
            <person name="Cuomo C.A."/>
            <person name="Sun S."/>
            <person name="Heitman J."/>
            <person name="Coelho M.A."/>
        </authorList>
    </citation>
    <scope>NUCLEOTIDE SEQUENCE</scope>
    <source>
        <strain evidence="12">CBS 7841</strain>
    </source>
</reference>
<dbReference type="InterPro" id="IPR043001">
    <property type="entry name" value="IP5_2-K_N_lobe"/>
</dbReference>
<feature type="compositionally biased region" description="Basic and acidic residues" evidence="10">
    <location>
        <begin position="1706"/>
        <end position="1715"/>
    </location>
</feature>
<feature type="compositionally biased region" description="Polar residues" evidence="10">
    <location>
        <begin position="1348"/>
        <end position="1357"/>
    </location>
</feature>
<reference evidence="12" key="3">
    <citation type="submission" date="2024-01" db="EMBL/GenBank/DDBJ databases">
        <authorList>
            <person name="Coelho M.A."/>
            <person name="David-Palma M."/>
            <person name="Shea T."/>
            <person name="Sun S."/>
            <person name="Cuomo C.A."/>
            <person name="Heitman J."/>
        </authorList>
    </citation>
    <scope>NUCLEOTIDE SEQUENCE</scope>
    <source>
        <strain evidence="12">CBS 7841</strain>
    </source>
</reference>
<evidence type="ECO:0000259" key="11">
    <source>
        <dbReference type="Pfam" id="PF08101"/>
    </source>
</evidence>
<feature type="compositionally biased region" description="Polar residues" evidence="10">
    <location>
        <begin position="1978"/>
        <end position="1989"/>
    </location>
</feature>
<evidence type="ECO:0000256" key="8">
    <source>
        <dbReference type="ARBA" id="ARBA00029574"/>
    </source>
</evidence>
<feature type="compositionally biased region" description="Basic and acidic residues" evidence="10">
    <location>
        <begin position="1338"/>
        <end position="1347"/>
    </location>
</feature>
<feature type="compositionally biased region" description="Polar residues" evidence="10">
    <location>
        <begin position="27"/>
        <end position="46"/>
    </location>
</feature>